<evidence type="ECO:0000256" key="9">
    <source>
        <dbReference type="ARBA" id="ARBA00022912"/>
    </source>
</evidence>
<dbReference type="Pfam" id="PF00102">
    <property type="entry name" value="Y_phosphatase"/>
    <property type="match status" value="2"/>
</dbReference>
<dbReference type="InterPro" id="IPR003595">
    <property type="entry name" value="Tyr_Pase_cat"/>
</dbReference>
<feature type="domain" description="Tyrosine specific protein phosphatases" evidence="20">
    <location>
        <begin position="1162"/>
        <end position="1233"/>
    </location>
</feature>
<evidence type="ECO:0000256" key="16">
    <source>
        <dbReference type="ARBA" id="ARBA00078812"/>
    </source>
</evidence>
<dbReference type="FunFam" id="3.90.190.10:FF:000042">
    <property type="entry name" value="receptor-type tyrosine-protein phosphatase C isoform X1"/>
    <property type="match status" value="1"/>
</dbReference>
<keyword evidence="11 18" id="KW-0472">Membrane</keyword>
<keyword evidence="8" id="KW-0378">Hydrolase</keyword>
<dbReference type="CDD" id="cd01650">
    <property type="entry name" value="RT_nLTR_like"/>
    <property type="match status" value="1"/>
</dbReference>
<keyword evidence="5 18" id="KW-0812">Transmembrane</keyword>
<protein>
    <recommendedName>
        <fullName evidence="15">Receptor-type tyrosine-protein phosphatase C</fullName>
        <ecNumber evidence="2">3.1.3.48</ecNumber>
    </recommendedName>
    <alternativeName>
        <fullName evidence="16">Leukocyte common antigen</fullName>
    </alternativeName>
</protein>
<evidence type="ECO:0000256" key="4">
    <source>
        <dbReference type="ARBA" id="ARBA00022553"/>
    </source>
</evidence>
<dbReference type="InterPro" id="IPR016130">
    <property type="entry name" value="Tyr_Pase_AS"/>
</dbReference>
<dbReference type="SUPFAM" id="SSF52799">
    <property type="entry name" value="(Phosphotyrosine protein) phosphatases II"/>
    <property type="match status" value="2"/>
</dbReference>
<dbReference type="EC" id="3.1.3.48" evidence="2"/>
<feature type="compositionally biased region" description="Polar residues" evidence="17">
    <location>
        <begin position="1619"/>
        <end position="1635"/>
    </location>
</feature>
<dbReference type="SUPFAM" id="SSF49265">
    <property type="entry name" value="Fibronectin type III"/>
    <property type="match status" value="1"/>
</dbReference>
<keyword evidence="7" id="KW-0677">Repeat</keyword>
<evidence type="ECO:0000256" key="8">
    <source>
        <dbReference type="ARBA" id="ARBA00022801"/>
    </source>
</evidence>
<evidence type="ECO:0000313" key="23">
    <source>
        <dbReference type="Proteomes" id="UP001333110"/>
    </source>
</evidence>
<dbReference type="InterPro" id="IPR029021">
    <property type="entry name" value="Prot-tyrosine_phosphatase-like"/>
</dbReference>
<evidence type="ECO:0000256" key="2">
    <source>
        <dbReference type="ARBA" id="ARBA00013064"/>
    </source>
</evidence>
<dbReference type="CDD" id="cd14558">
    <property type="entry name" value="R-PTP-C-2"/>
    <property type="match status" value="1"/>
</dbReference>
<dbReference type="GO" id="GO:0005886">
    <property type="term" value="C:plasma membrane"/>
    <property type="evidence" value="ECO:0007669"/>
    <property type="project" value="UniProtKB-SubCell"/>
</dbReference>
<dbReference type="PANTHER" id="PTHR19134:SF539">
    <property type="entry name" value="RECEPTOR-TYPE TYROSINE-PROTEIN PHOSPHATASE C"/>
    <property type="match status" value="1"/>
</dbReference>
<dbReference type="PROSITE" id="PS50056">
    <property type="entry name" value="TYR_PHOSPHATASE_2"/>
    <property type="match status" value="2"/>
</dbReference>
<keyword evidence="4" id="KW-0597">Phosphoprotein</keyword>
<evidence type="ECO:0000259" key="19">
    <source>
        <dbReference type="PROSITE" id="PS50055"/>
    </source>
</evidence>
<evidence type="ECO:0000256" key="14">
    <source>
        <dbReference type="ARBA" id="ARBA00061377"/>
    </source>
</evidence>
<accession>A0AAN7NZ76</accession>
<evidence type="ECO:0000256" key="3">
    <source>
        <dbReference type="ARBA" id="ARBA00022475"/>
    </source>
</evidence>
<evidence type="ECO:0000256" key="6">
    <source>
        <dbReference type="ARBA" id="ARBA00022729"/>
    </source>
</evidence>
<dbReference type="SMART" id="SM00194">
    <property type="entry name" value="PTPc"/>
    <property type="match status" value="2"/>
</dbReference>
<comment type="similarity">
    <text evidence="14">Belongs to the protein-tyrosine phosphatase family. Receptor class 1/6 subfamily.</text>
</comment>
<name>A0AAN7NZ76_MYCAM</name>
<feature type="domain" description="Tyrosine-protein phosphatase" evidence="19">
    <location>
        <begin position="983"/>
        <end position="1242"/>
    </location>
</feature>
<evidence type="ECO:0000256" key="13">
    <source>
        <dbReference type="ARBA" id="ARBA00051722"/>
    </source>
</evidence>
<dbReference type="PANTHER" id="PTHR19134">
    <property type="entry name" value="RECEPTOR-TYPE TYROSINE-PROTEIN PHOSPHATASE"/>
    <property type="match status" value="1"/>
</dbReference>
<feature type="region of interest" description="Disordered" evidence="17">
    <location>
        <begin position="1323"/>
        <end position="1343"/>
    </location>
</feature>
<dbReference type="FunFam" id="3.90.190.10:FF:000033">
    <property type="entry name" value="receptor-type tyrosine-protein phosphatase C isoform X1"/>
    <property type="match status" value="1"/>
</dbReference>
<dbReference type="PROSITE" id="PS00383">
    <property type="entry name" value="TYR_PHOSPHATASE_1"/>
    <property type="match status" value="1"/>
</dbReference>
<evidence type="ECO:0000256" key="12">
    <source>
        <dbReference type="ARBA" id="ARBA00023180"/>
    </source>
</evidence>
<keyword evidence="3" id="KW-1003">Cell membrane</keyword>
<evidence type="ECO:0000256" key="7">
    <source>
        <dbReference type="ARBA" id="ARBA00022737"/>
    </source>
</evidence>
<gene>
    <name evidence="22" type="ORF">QYF61_021726</name>
</gene>
<evidence type="ECO:0000256" key="15">
    <source>
        <dbReference type="ARBA" id="ARBA00073601"/>
    </source>
</evidence>
<comment type="caution">
    <text evidence="22">The sequence shown here is derived from an EMBL/GenBank/DDBJ whole genome shotgun (WGS) entry which is preliminary data.</text>
</comment>
<dbReference type="SMART" id="SM00404">
    <property type="entry name" value="PTPc_motif"/>
    <property type="match status" value="2"/>
</dbReference>
<organism evidence="22 23">
    <name type="scientific">Mycteria americana</name>
    <name type="common">Wood stork</name>
    <dbReference type="NCBI Taxonomy" id="33587"/>
    <lineage>
        <taxon>Eukaryota</taxon>
        <taxon>Metazoa</taxon>
        <taxon>Chordata</taxon>
        <taxon>Craniata</taxon>
        <taxon>Vertebrata</taxon>
        <taxon>Euteleostomi</taxon>
        <taxon>Archelosauria</taxon>
        <taxon>Archosauria</taxon>
        <taxon>Dinosauria</taxon>
        <taxon>Saurischia</taxon>
        <taxon>Theropoda</taxon>
        <taxon>Coelurosauria</taxon>
        <taxon>Aves</taxon>
        <taxon>Neognathae</taxon>
        <taxon>Neoaves</taxon>
        <taxon>Aequornithes</taxon>
        <taxon>Ciconiiformes</taxon>
        <taxon>Ciconiidae</taxon>
        <taxon>Mycteria</taxon>
    </lineage>
</organism>
<feature type="domain" description="Tyrosine specific protein phosphatases" evidence="20">
    <location>
        <begin position="1465"/>
        <end position="1549"/>
    </location>
</feature>
<dbReference type="Proteomes" id="UP001333110">
    <property type="component" value="Unassembled WGS sequence"/>
</dbReference>
<keyword evidence="9" id="KW-0904">Protein phosphatase</keyword>
<evidence type="ECO:0000256" key="5">
    <source>
        <dbReference type="ARBA" id="ARBA00022692"/>
    </source>
</evidence>
<evidence type="ECO:0000256" key="10">
    <source>
        <dbReference type="ARBA" id="ARBA00022989"/>
    </source>
</evidence>
<dbReference type="Pfam" id="PF00078">
    <property type="entry name" value="RVT_1"/>
    <property type="match status" value="1"/>
</dbReference>
<evidence type="ECO:0000313" key="22">
    <source>
        <dbReference type="EMBL" id="KAK4820221.1"/>
    </source>
</evidence>
<feature type="domain" description="Reverse transcriptase" evidence="21">
    <location>
        <begin position="354"/>
        <end position="555"/>
    </location>
</feature>
<dbReference type="PROSITE" id="PS50878">
    <property type="entry name" value="RT_POL"/>
    <property type="match status" value="1"/>
</dbReference>
<comment type="catalytic activity">
    <reaction evidence="13">
        <text>O-phospho-L-tyrosyl-[protein] + H2O = L-tyrosyl-[protein] + phosphate</text>
        <dbReference type="Rhea" id="RHEA:10684"/>
        <dbReference type="Rhea" id="RHEA-COMP:10136"/>
        <dbReference type="Rhea" id="RHEA-COMP:20101"/>
        <dbReference type="ChEBI" id="CHEBI:15377"/>
        <dbReference type="ChEBI" id="CHEBI:43474"/>
        <dbReference type="ChEBI" id="CHEBI:46858"/>
        <dbReference type="ChEBI" id="CHEBI:61978"/>
        <dbReference type="EC" id="3.1.3.48"/>
    </reaction>
</comment>
<feature type="domain" description="Tyrosine-protein phosphatase" evidence="19">
    <location>
        <begin position="1274"/>
        <end position="1558"/>
    </location>
</feature>
<feature type="region of interest" description="Disordered" evidence="17">
    <location>
        <begin position="1"/>
        <end position="45"/>
    </location>
</feature>
<dbReference type="InterPro" id="IPR000242">
    <property type="entry name" value="PTP_cat"/>
</dbReference>
<evidence type="ECO:0000256" key="17">
    <source>
        <dbReference type="SAM" id="MobiDB-lite"/>
    </source>
</evidence>
<keyword evidence="6" id="KW-0732">Signal</keyword>
<keyword evidence="23" id="KW-1185">Reference proteome</keyword>
<dbReference type="EMBL" id="JAUNZN010000006">
    <property type="protein sequence ID" value="KAK4820221.1"/>
    <property type="molecule type" value="Genomic_DNA"/>
</dbReference>
<dbReference type="PROSITE" id="PS50055">
    <property type="entry name" value="TYR_PHOSPHATASE_PTP"/>
    <property type="match status" value="2"/>
</dbReference>
<comment type="subcellular location">
    <subcellularLocation>
        <location evidence="1">Cell membrane</location>
        <topology evidence="1">Single-pass type I membrane protein</topology>
    </subcellularLocation>
</comment>
<keyword evidence="10 18" id="KW-1133">Transmembrane helix</keyword>
<evidence type="ECO:0000256" key="1">
    <source>
        <dbReference type="ARBA" id="ARBA00004251"/>
    </source>
</evidence>
<reference evidence="22 23" key="1">
    <citation type="journal article" date="2023" name="J. Hered.">
        <title>Chromosome-level genome of the wood stork (Mycteria americana) provides insight into avian chromosome evolution.</title>
        <authorList>
            <person name="Flamio R. Jr."/>
            <person name="Ramstad K.M."/>
        </authorList>
    </citation>
    <scope>NUCLEOTIDE SEQUENCE [LARGE SCALE GENOMIC DNA]</scope>
    <source>
        <strain evidence="22">JAX WOST 10</strain>
    </source>
</reference>
<evidence type="ECO:0000256" key="18">
    <source>
        <dbReference type="SAM" id="Phobius"/>
    </source>
</evidence>
<dbReference type="InterPro" id="IPR000477">
    <property type="entry name" value="RT_dom"/>
</dbReference>
<dbReference type="InterPro" id="IPR000387">
    <property type="entry name" value="Tyr_Pase_dom"/>
</dbReference>
<feature type="compositionally biased region" description="Polar residues" evidence="17">
    <location>
        <begin position="31"/>
        <end position="45"/>
    </location>
</feature>
<evidence type="ECO:0000259" key="21">
    <source>
        <dbReference type="PROSITE" id="PS50878"/>
    </source>
</evidence>
<feature type="transmembrane region" description="Helical" evidence="18">
    <location>
        <begin position="908"/>
        <end position="931"/>
    </location>
</feature>
<feature type="transmembrane region" description="Helical" evidence="18">
    <location>
        <begin position="872"/>
        <end position="888"/>
    </location>
</feature>
<dbReference type="InterPro" id="IPR050348">
    <property type="entry name" value="Protein-Tyr_Phosphatase"/>
</dbReference>
<sequence length="1635" mass="184562">MANASSPFLMSPPPARSTSLSPPGTAEGVESTVSTTGVSPADSTYLSMHAGSVPATGLSNPPRSSTAALTTRTPVAFKNASSDDYNSTSLHSTISPVSMPANTGIIPTRTIAPVVTTAEPCDDRIDYDINGVKDENNTAEVTVTLKNLRENRKYVIVERNLTVDSSSRTVTLKRCMRYTVRVTNCTDIYLDIPPVSSQESAFKIEENTNTSAKLCWEDSLRCANVTVRCTGLPVIRGFNETFKELDKLLPNCDYHCTGTVQFFEKEVVTKNFTITTDYGVFNNRANCSLGTKPPKSEDRDGDQNGAPIIQGEMVSDLLHHLDTHRSVGPDEIPPRVLKELADVLTKPLSIIYQQSWLTGEVPADWRLANVTPIYKKGQKEDPGSYRPVSLTSVPGKLMEQIILSAITRHVTRLVDEGKAVDVVYLDFSKAFDTNWLDGRAQRVVVNGVYSSWQPVTSGVPQGSVLGLVLFNIFINDLDEGVECTLSKFADDTKLRGSVDLLEGRKALQRHLDSLDPWAKANCRRLNKAKCKVLPLGHSNPMQRYRLGEEWLESCLAEKDLGVLVDSRLNTSQQCAQVAKKANSILACIKNSVASRTREVIVPLYSALVRPHLEYCVQFWAPHYKRDIEVLERVQRRATKLGKGLEQKSYMEWLRELGLFSLEKRRLRGDLIALYNCLKGGCREVGVGLFSQVTSDRTRGNGLKLRQGRFRLDIRKFYFTERVIKHWNRLPREVVESPSLEVFKRCLDEVLRDVGPIHGYRVTCPGKSPEYVNTTNVTCCGLEPYTNDFVYVTAYTNSRYSNKRFMGNTATYNFTTKSAEPLPVTDVHATLTADNAVRINCKSQKVYGPQKIFELTWENEIVNSSSCDFKRENLLYLTNYTFTILVFNGDYKGQPVKKSIRTRYNSKALIIFLAFLIVVTSIALLLVLYKIYDLHRKKLSSSSEGVNLVAVKDDDRQLLNIEPIPSEQLLDMYKRKIADEGRLFLDEFQSIPRVFTKFSIKEAKKSHNQNKNRYIDILPYDHNRVELSEIPGDPGSDYINASYIDGFKEPRKYIAAQGPKDETTDDFWRMIWEQKATIIVMVTRCEEGKRNKCAQYWPSMENGSATYGDIIVKISESKTCPDYVIQKLHITNGRERTAGRDVTHIQFTSWPDHGVPEDPHLLLKLRRRVNALSNFFSGPIVVHCSAGVGRTGTYIGIDAMLEGLDAEGRVDVYGYVVKLRRQRCLMVQVESQYILIHQALVEYNQYGETEVSLSELHSYLNNLKRKDPPSDPSLLEAEFQRLPSYKGWRTQNTGNHEENKSKNRNANIIPYDFNRVLIRHEDECSKEGERDSDDSSDEDSDCEESSKYINASFITGYWGPKAMIATQGPLQETISDFWQMVFQRKVKVIVMLTELKEGDQELCAQYWGEGKQTYDGIEVQMTDVNCCPSYTIRAFDVTHLKTKETQKVYQYQYHKWSGLDVPENPKDLVSMILNLKQKVPDRPVTEDHRSTRSVPLVIHCRDGSQQTGVFCALMTLLESAETEEVIDVFQVVKALRRTRLGVVPTFEHYQFLYDTIASTYPAQNGQIKKNSQQEDKVEFCSEVEKTDQETDLITIDLTPSTPGENELSEVCDDSKAADSTKGTESSTNGPTTPVLT</sequence>
<feature type="region of interest" description="Disordered" evidence="17">
    <location>
        <begin position="1595"/>
        <end position="1635"/>
    </location>
</feature>
<dbReference type="PRINTS" id="PR00700">
    <property type="entry name" value="PRTYPHPHTASE"/>
</dbReference>
<keyword evidence="12" id="KW-0325">Glycoprotein</keyword>
<proteinExistence type="inferred from homology"/>
<dbReference type="CDD" id="cd14557">
    <property type="entry name" value="R-PTPc-C-1"/>
    <property type="match status" value="1"/>
</dbReference>
<feature type="compositionally biased region" description="Acidic residues" evidence="17">
    <location>
        <begin position="1329"/>
        <end position="1342"/>
    </location>
</feature>
<dbReference type="InterPro" id="IPR036116">
    <property type="entry name" value="FN3_sf"/>
</dbReference>
<dbReference type="Gene3D" id="3.90.190.10">
    <property type="entry name" value="Protein tyrosine phosphatase superfamily"/>
    <property type="match status" value="2"/>
</dbReference>
<dbReference type="GO" id="GO:0004725">
    <property type="term" value="F:protein tyrosine phosphatase activity"/>
    <property type="evidence" value="ECO:0007669"/>
    <property type="project" value="UniProtKB-EC"/>
</dbReference>
<evidence type="ECO:0000259" key="20">
    <source>
        <dbReference type="PROSITE" id="PS50056"/>
    </source>
</evidence>
<evidence type="ECO:0000256" key="11">
    <source>
        <dbReference type="ARBA" id="ARBA00023136"/>
    </source>
</evidence>